<reference evidence="2 3" key="2">
    <citation type="journal article" date="2012" name="Stand. Genomic Sci.">
        <title>Complete genome sequence of the moderately thermophilic mineral-sulfide-oxidizing firmicute Sulfobacillus acidophilus type strain (NAL(T)).</title>
        <authorList>
            <person name="Anderson I."/>
            <person name="Chertkov O."/>
            <person name="Chen A."/>
            <person name="Saunders E."/>
            <person name="Lapidus A."/>
            <person name="Nolan M."/>
            <person name="Lucas S."/>
            <person name="Hammon N."/>
            <person name="Deshpande S."/>
            <person name="Cheng J.F."/>
            <person name="Han C."/>
            <person name="Tapia R."/>
            <person name="Goodwin L.A."/>
            <person name="Pitluck S."/>
            <person name="Liolios K."/>
            <person name="Pagani I."/>
            <person name="Ivanova N."/>
            <person name="Mikhailova N."/>
            <person name="Pati A."/>
            <person name="Palaniappan K."/>
            <person name="Land M."/>
            <person name="Pan C."/>
            <person name="Rohde M."/>
            <person name="Pukall R."/>
            <person name="Goker M."/>
            <person name="Detter J.C."/>
            <person name="Woyke T."/>
            <person name="Bristow J."/>
            <person name="Eisen J.A."/>
            <person name="Markowitz V."/>
            <person name="Hugenholtz P."/>
            <person name="Kyrpides N.C."/>
            <person name="Klenk H.P."/>
            <person name="Mavromatis K."/>
        </authorList>
    </citation>
    <scope>NUCLEOTIDE SEQUENCE [LARGE SCALE GENOMIC DNA]</scope>
    <source>
        <strain evidence="3">ATCC 700253 / DSM 10332 / NAL</strain>
    </source>
</reference>
<name>G8TX89_SULAD</name>
<keyword evidence="1" id="KW-0812">Transmembrane</keyword>
<dbReference type="KEGG" id="sap:Sulac_2629"/>
<evidence type="ECO:0000256" key="1">
    <source>
        <dbReference type="SAM" id="Phobius"/>
    </source>
</evidence>
<protein>
    <recommendedName>
        <fullName evidence="4">Pilus assembly protein TadE</fullName>
    </recommendedName>
</protein>
<dbReference type="EMBL" id="CP003179">
    <property type="protein sequence ID" value="AEW06091.1"/>
    <property type="molecule type" value="Genomic_DNA"/>
</dbReference>
<evidence type="ECO:0000313" key="3">
    <source>
        <dbReference type="Proteomes" id="UP000005439"/>
    </source>
</evidence>
<dbReference type="PATRIC" id="fig|679936.5.peg.2722"/>
<dbReference type="AlphaFoldDB" id="G8TX89"/>
<keyword evidence="3" id="KW-1185">Reference proteome</keyword>
<dbReference type="STRING" id="679936.Sulac_2629"/>
<evidence type="ECO:0000313" key="2">
    <source>
        <dbReference type="EMBL" id="AEW06091.1"/>
    </source>
</evidence>
<sequence>MVETLGRSPRRIFEQEKRQRVHRKRYLDYRRRIGHDCAHRDPTQRSRQRIRSNYPKPQFHSVAGNAFIELLLVLPVIVFLALSLVTLGEMALEHLAAGQAAENAVNAWASTNNPSLVSSTVDQTLSADGFSNLSAVSTKIASEGSLEVVTVQMPVRLLSLKQVGSVVETRSIYVSSGTGTTPPPGGSGGGGGGGGIILHHFPMW</sequence>
<gene>
    <name evidence="2" type="ordered locus">Sulac_2629</name>
</gene>
<proteinExistence type="predicted"/>
<accession>G8TX89</accession>
<dbReference type="HOGENOM" id="CLU_1342681_0_0_9"/>
<keyword evidence="1" id="KW-1133">Transmembrane helix</keyword>
<evidence type="ECO:0008006" key="4">
    <source>
        <dbReference type="Google" id="ProtNLM"/>
    </source>
</evidence>
<organism evidence="2 3">
    <name type="scientific">Sulfobacillus acidophilus (strain ATCC 700253 / DSM 10332 / NAL)</name>
    <dbReference type="NCBI Taxonomy" id="679936"/>
    <lineage>
        <taxon>Bacteria</taxon>
        <taxon>Bacillati</taxon>
        <taxon>Bacillota</taxon>
        <taxon>Clostridia</taxon>
        <taxon>Eubacteriales</taxon>
        <taxon>Clostridiales Family XVII. Incertae Sedis</taxon>
        <taxon>Sulfobacillus</taxon>
    </lineage>
</organism>
<feature type="transmembrane region" description="Helical" evidence="1">
    <location>
        <begin position="66"/>
        <end position="87"/>
    </location>
</feature>
<dbReference type="Proteomes" id="UP000005439">
    <property type="component" value="Chromosome"/>
</dbReference>
<reference evidence="3" key="1">
    <citation type="submission" date="2011-12" db="EMBL/GenBank/DDBJ databases">
        <title>The complete genome of chromosome of Sulfobacillus acidophilus DSM 10332.</title>
        <authorList>
            <person name="Lucas S."/>
            <person name="Han J."/>
            <person name="Lapidus A."/>
            <person name="Bruce D."/>
            <person name="Goodwin L."/>
            <person name="Pitluck S."/>
            <person name="Peters L."/>
            <person name="Kyrpides N."/>
            <person name="Mavromatis K."/>
            <person name="Ivanova N."/>
            <person name="Mikhailova N."/>
            <person name="Chertkov O."/>
            <person name="Saunders E."/>
            <person name="Detter J.C."/>
            <person name="Tapia R."/>
            <person name="Han C."/>
            <person name="Land M."/>
            <person name="Hauser L."/>
            <person name="Markowitz V."/>
            <person name="Cheng J.-F."/>
            <person name="Hugenholtz P."/>
            <person name="Woyke T."/>
            <person name="Wu D."/>
            <person name="Pukall R."/>
            <person name="Gehrich-Schroeter G."/>
            <person name="Schneider S."/>
            <person name="Klenk H.-P."/>
            <person name="Eisen J.A."/>
        </authorList>
    </citation>
    <scope>NUCLEOTIDE SEQUENCE [LARGE SCALE GENOMIC DNA]</scope>
    <source>
        <strain evidence="3">ATCC 700253 / DSM 10332 / NAL</strain>
    </source>
</reference>
<keyword evidence="1" id="KW-0472">Membrane</keyword>